<dbReference type="Proteomes" id="UP000479357">
    <property type="component" value="Segment"/>
</dbReference>
<protein>
    <submittedName>
        <fullName evidence="1">Uncharacterized protein</fullName>
    </submittedName>
</protein>
<accession>A0A6C0R1V3</accession>
<sequence>MSKITDLFTKQGRSVTSLIESGGWVFKQIDTYTEASPLTVVQGNKVKLTIPLQDEGFFRSKYFELSYDYTSQKFTPVTEDDVYLANFRMKAKPSTQAGYLNFTLESPNVSYNPLNGGTLTFTKSANEEHFFSPDLTVFIGEDVRQNGIEVWVEAVDCDVEIYDYSFLITRLFSDKRNP</sequence>
<evidence type="ECO:0000313" key="1">
    <source>
        <dbReference type="EMBL" id="QHZ59757.1"/>
    </source>
</evidence>
<dbReference type="RefSeq" id="YP_009855718.1">
    <property type="nucleotide sequence ID" value="NC_048847.1"/>
</dbReference>
<evidence type="ECO:0000313" key="2">
    <source>
        <dbReference type="Proteomes" id="UP000479357"/>
    </source>
</evidence>
<organism evidence="1 2">
    <name type="scientific">Alteromonas phage vB_AmeM_PT11-V22</name>
    <dbReference type="NCBI Taxonomy" id="2704031"/>
    <lineage>
        <taxon>Viruses</taxon>
        <taxon>Duplodnaviria</taxon>
        <taxon>Heunggongvirae</taxon>
        <taxon>Uroviricota</taxon>
        <taxon>Caudoviricetes</taxon>
        <taxon>Myoalterovirus</taxon>
        <taxon>Myoalterovirus PT11V22</taxon>
    </lineage>
</organism>
<name>A0A6C0R1V3_9CAUD</name>
<dbReference type="EMBL" id="MN877442">
    <property type="protein sequence ID" value="QHZ59757.1"/>
    <property type="molecule type" value="Genomic_DNA"/>
</dbReference>
<keyword evidence="2" id="KW-1185">Reference proteome</keyword>
<proteinExistence type="predicted"/>
<dbReference type="GeneID" id="55626458"/>
<reference evidence="1 2" key="1">
    <citation type="submission" date="2019-12" db="EMBL/GenBank/DDBJ databases">
        <title>Alteromonas phage V22 represents a new genus of marine bacteriophages that requires a novel tail fiber chaperone for host recognition.</title>
        <authorList>
            <person name="Gonzalez-Serrano R."/>
            <person name="Dunne M."/>
            <person name="Rosselli R."/>
            <person name="Martin-Cuadrado A.-B."/>
            <person name="Grosboillot V."/>
            <person name="Zinsli L."/>
            <person name="Roda-Garcia J.J."/>
            <person name="Loessner M.J."/>
            <person name="Rodriguez-Valera F."/>
        </authorList>
    </citation>
    <scope>NUCLEOTIDE SEQUENCE [LARGE SCALE GENOMIC DNA]</scope>
</reference>
<dbReference type="KEGG" id="vg:55626458"/>